<sequence>MENHGGLLLLRLPTDDILHPADVADLARTLCADEDGTVTIVAVAAAGAAGALWPRLSETLDSLRDDGASAVRLVMSDAGTGHPDRPALGQQIADAWKMTVEAPAGPVLVVPGGSVFVPPGRGGWRRFVPDGEPEELGPRAPAPGWQAALRRAPARTAEGCVVDQIPAGVVIRPAGANAPRPGDLFHAIPMDPGHPAVVVGVPWGEDVVATDVAEVLAGLPAVVRRGVRLAPGGRRDLLPLGQSVAGLLDAEVEVTTGLPLIATGQLLGRFGIRSVLAGPDGEPRWLPFVDAVVCVPSREPAPEAGAPEPGGPAPAPRLLRWSAPAPELGLSENGVARLSDAWQAVATRAGLWVGPSGTDAPRTARPVSVDGPVVEIGRGGDRLDASLWPLLSRLLGRLAPDIRSRTTLHVHALTPDGGRALRGLAAEHALRMISFAAAPAPRPARRTPAPAGTEAGARTGAGSPVRAPVPSAAPASPESAEAEARAGAVKPVLAPVPSPLPTATERADLAGHPAPPVTKSPETTSTSASTAAARQASAPGSPDRTPLPESAPPATASSSTPPVAPEPSEASATEASATAASGSMAEASASSAPDVPPTPAQPPVPTPASSARPAGLSSAPLAPDFSGSEEERAGGTGITTQTPQPRRAVTESVAPRTAAPPAQVPEAPRARPVPTGVPSERPAPPVPEPVGGTAPARPDPAPRTRAAAPAPVGSVAADADRPATRTESAAESAAPRRLLAPVPVEPQHSSTPAERTEFRRLAESAWERHSAAVNRALAEMPALRGAEQETARTDLVALRLYLDDVEGPLDHRELTASLHSGERRLVPYAGCIASALARLPSYRGVVLRGLGGVTELGGLRPGDVVRDAAPVSGLPLDPAGKQRVAGAGFAIWSTTGRRVRRLLDGGDQVVFAPGTAYRVLAVRTDGADPLITLRQIRSPETASVLLEDADETALERLNHALSGRTAPGPGDWPDRCAGPLGGIGVL</sequence>
<reference evidence="2 3" key="1">
    <citation type="submission" date="2023-04" db="EMBL/GenBank/DDBJ databases">
        <title>A novel species of the genus Streptomyces: Streptomyces pakalii sp. nov. isolated from a Mexican soil jungle.</title>
        <authorList>
            <person name="Chavez-Hernandez M.A."/>
            <person name="Ortiz-Alvarez J."/>
            <person name="Villa-Tanaca L."/>
            <person name="Hernandez-Rodriguez C."/>
        </authorList>
    </citation>
    <scope>NUCLEOTIDE SEQUENCE [LARGE SCALE GENOMIC DNA]</scope>
    <source>
        <strain evidence="2 3">ENCB-J15</strain>
    </source>
</reference>
<dbReference type="RefSeq" id="WP_283896725.1">
    <property type="nucleotide sequence ID" value="NZ_JARWAF010000009.1"/>
</dbReference>
<feature type="compositionally biased region" description="Low complexity" evidence="1">
    <location>
        <begin position="703"/>
        <end position="717"/>
    </location>
</feature>
<feature type="compositionally biased region" description="Low complexity" evidence="1">
    <location>
        <begin position="725"/>
        <end position="741"/>
    </location>
</feature>
<protein>
    <recommendedName>
        <fullName evidence="4">NAD(+)--protein-arginine ADP-ribosyltransferase</fullName>
    </recommendedName>
</protein>
<feature type="compositionally biased region" description="Low complexity" evidence="1">
    <location>
        <begin position="519"/>
        <end position="542"/>
    </location>
</feature>
<evidence type="ECO:0000256" key="1">
    <source>
        <dbReference type="SAM" id="MobiDB-lite"/>
    </source>
</evidence>
<comment type="caution">
    <text evidence="2">The sequence shown here is derived from an EMBL/GenBank/DDBJ whole genome shotgun (WGS) entry which is preliminary data.</text>
</comment>
<proteinExistence type="predicted"/>
<accession>A0ABT7DAC3</accession>
<keyword evidence="3" id="KW-1185">Reference proteome</keyword>
<dbReference type="Proteomes" id="UP001237194">
    <property type="component" value="Unassembled WGS sequence"/>
</dbReference>
<feature type="compositionally biased region" description="Pro residues" evidence="1">
    <location>
        <begin position="594"/>
        <end position="606"/>
    </location>
</feature>
<dbReference type="Gene3D" id="3.90.176.10">
    <property type="entry name" value="Toxin ADP-ribosyltransferase, Chain A, domain 1"/>
    <property type="match status" value="1"/>
</dbReference>
<evidence type="ECO:0000313" key="3">
    <source>
        <dbReference type="Proteomes" id="UP001237194"/>
    </source>
</evidence>
<gene>
    <name evidence="2" type="ORF">P5W92_20470</name>
</gene>
<name>A0ABT7DAC3_9ACTN</name>
<evidence type="ECO:0008006" key="4">
    <source>
        <dbReference type="Google" id="ProtNLM"/>
    </source>
</evidence>
<feature type="compositionally biased region" description="Low complexity" evidence="1">
    <location>
        <begin position="552"/>
        <end position="593"/>
    </location>
</feature>
<evidence type="ECO:0000313" key="2">
    <source>
        <dbReference type="EMBL" id="MDJ1642761.1"/>
    </source>
</evidence>
<feature type="region of interest" description="Disordered" evidence="1">
    <location>
        <begin position="439"/>
        <end position="758"/>
    </location>
</feature>
<dbReference type="EMBL" id="JARWAF010000009">
    <property type="protein sequence ID" value="MDJ1642761.1"/>
    <property type="molecule type" value="Genomic_DNA"/>
</dbReference>
<feature type="compositionally biased region" description="Low complexity" evidence="1">
    <location>
        <begin position="446"/>
        <end position="489"/>
    </location>
</feature>
<organism evidence="2 3">
    <name type="scientific">Streptomyces pakalii</name>
    <dbReference type="NCBI Taxonomy" id="3036494"/>
    <lineage>
        <taxon>Bacteria</taxon>
        <taxon>Bacillati</taxon>
        <taxon>Actinomycetota</taxon>
        <taxon>Actinomycetes</taxon>
        <taxon>Kitasatosporales</taxon>
        <taxon>Streptomycetaceae</taxon>
        <taxon>Streptomyces</taxon>
    </lineage>
</organism>